<dbReference type="Gene3D" id="3.40.50.12780">
    <property type="entry name" value="N-terminal domain of ligase-like"/>
    <property type="match status" value="1"/>
</dbReference>
<dbReference type="InterPro" id="IPR051414">
    <property type="entry name" value="Adenylate-forming_Reductase"/>
</dbReference>
<dbReference type="Pfam" id="PF00501">
    <property type="entry name" value="AMP-binding"/>
    <property type="match status" value="1"/>
</dbReference>
<evidence type="ECO:0000259" key="3">
    <source>
        <dbReference type="Pfam" id="PF00501"/>
    </source>
</evidence>
<dbReference type="InterPro" id="IPR042099">
    <property type="entry name" value="ANL_N_sf"/>
</dbReference>
<dbReference type="EMBL" id="JASNQZ010000001">
    <property type="protein sequence ID" value="KAL0961454.1"/>
    <property type="molecule type" value="Genomic_DNA"/>
</dbReference>
<feature type="domain" description="AMP-dependent synthetase/ligase" evidence="3">
    <location>
        <begin position="3"/>
        <end position="169"/>
    </location>
</feature>
<dbReference type="SUPFAM" id="SSF56801">
    <property type="entry name" value="Acetyl-CoA synthetase-like"/>
    <property type="match status" value="1"/>
</dbReference>
<organism evidence="4 5">
    <name type="scientific">Hohenbuehelia grisea</name>
    <dbReference type="NCBI Taxonomy" id="104357"/>
    <lineage>
        <taxon>Eukaryota</taxon>
        <taxon>Fungi</taxon>
        <taxon>Dikarya</taxon>
        <taxon>Basidiomycota</taxon>
        <taxon>Agaricomycotina</taxon>
        <taxon>Agaricomycetes</taxon>
        <taxon>Agaricomycetidae</taxon>
        <taxon>Agaricales</taxon>
        <taxon>Pleurotineae</taxon>
        <taxon>Pleurotaceae</taxon>
        <taxon>Hohenbuehelia</taxon>
    </lineage>
</organism>
<dbReference type="Proteomes" id="UP001556367">
    <property type="component" value="Unassembled WGS sequence"/>
</dbReference>
<proteinExistence type="predicted"/>
<dbReference type="InterPro" id="IPR000873">
    <property type="entry name" value="AMP-dep_synth/lig_dom"/>
</dbReference>
<dbReference type="PROSITE" id="PS00455">
    <property type="entry name" value="AMP_BINDING"/>
    <property type="match status" value="1"/>
</dbReference>
<reference evidence="5" key="1">
    <citation type="submission" date="2024-06" db="EMBL/GenBank/DDBJ databases">
        <title>Multi-omics analyses provide insights into the biosynthesis of the anticancer antibiotic pleurotin in Hohenbuehelia grisea.</title>
        <authorList>
            <person name="Weaver J.A."/>
            <person name="Alberti F."/>
        </authorList>
    </citation>
    <scope>NUCLEOTIDE SEQUENCE [LARGE SCALE GENOMIC DNA]</scope>
    <source>
        <strain evidence="5">T-177</strain>
    </source>
</reference>
<gene>
    <name evidence="4" type="ORF">HGRIS_006399</name>
</gene>
<dbReference type="PANTHER" id="PTHR43439">
    <property type="entry name" value="PHENYLACETATE-COENZYME A LIGASE"/>
    <property type="match status" value="1"/>
</dbReference>
<evidence type="ECO:0000313" key="5">
    <source>
        <dbReference type="Proteomes" id="UP001556367"/>
    </source>
</evidence>
<keyword evidence="5" id="KW-1185">Reference proteome</keyword>
<keyword evidence="2" id="KW-0597">Phosphoprotein</keyword>
<evidence type="ECO:0000313" key="4">
    <source>
        <dbReference type="EMBL" id="KAL0961454.1"/>
    </source>
</evidence>
<sequence>MYLHSSGSTGLPKAIPIPHATLLDRAHFGCTNGMFTGVVAAFTLPPFGVAGVACQILAPLFAGHPSAVFPPALNPSSPITLTADNVMVYMRRNKLTSMIVFPAFLHKWAKDEAAVKYLCSLDNIGYAGGPLLPSIGQTLVEQGVNIKAIYASTEIGGASLYDGIAAKEDWEYFEWNPLLKLRLFAKGDGSYEAHVLSTDQQHLPIIDTPDKLGFDLPDLFEKHPTKEGLWRILGRKDDVFIDATGVNVVPGPMEAVVNSNPHVATAVMFGQHRMQSGILIQLNESGLADDVDETILRDHIWQSIEEGNRIVQNYARINKSMILFTTLSKPLPLKVKGLVRRKDALKLYEHEIDTLYSNAEKAGGRYEIAAL</sequence>
<dbReference type="PANTHER" id="PTHR43439:SF2">
    <property type="entry name" value="ENZYME, PUTATIVE (JCVI)-RELATED"/>
    <property type="match status" value="1"/>
</dbReference>
<keyword evidence="1" id="KW-0596">Phosphopantetheine</keyword>
<accession>A0ABR3K111</accession>
<evidence type="ECO:0000256" key="2">
    <source>
        <dbReference type="ARBA" id="ARBA00022553"/>
    </source>
</evidence>
<name>A0ABR3K111_9AGAR</name>
<comment type="caution">
    <text evidence="4">The sequence shown here is derived from an EMBL/GenBank/DDBJ whole genome shotgun (WGS) entry which is preliminary data.</text>
</comment>
<dbReference type="InterPro" id="IPR020845">
    <property type="entry name" value="AMP-binding_CS"/>
</dbReference>
<dbReference type="Pfam" id="PF23562">
    <property type="entry name" value="AMP-binding_C_3"/>
    <property type="match status" value="1"/>
</dbReference>
<protein>
    <recommendedName>
        <fullName evidence="3">AMP-dependent synthetase/ligase domain-containing protein</fullName>
    </recommendedName>
</protein>
<evidence type="ECO:0000256" key="1">
    <source>
        <dbReference type="ARBA" id="ARBA00022450"/>
    </source>
</evidence>